<accession>A0AAP7CC66</accession>
<organism evidence="2 3">
    <name type="scientific">Corynebacterium coyleae</name>
    <dbReference type="NCBI Taxonomy" id="53374"/>
    <lineage>
        <taxon>Bacteria</taxon>
        <taxon>Bacillati</taxon>
        <taxon>Actinomycetota</taxon>
        <taxon>Actinomycetes</taxon>
        <taxon>Mycobacteriales</taxon>
        <taxon>Corynebacteriaceae</taxon>
        <taxon>Corynebacterium</taxon>
    </lineage>
</organism>
<dbReference type="NCBIfam" id="TIGR00778">
    <property type="entry name" value="ahpD_dom"/>
    <property type="match status" value="1"/>
</dbReference>
<dbReference type="RefSeq" id="WP_167615852.1">
    <property type="nucleotide sequence ID" value="NZ_JAAUVV010000003.1"/>
</dbReference>
<dbReference type="NCBIfam" id="TIGR01926">
    <property type="entry name" value="peroxid_rel"/>
    <property type="match status" value="1"/>
</dbReference>
<dbReference type="InterPro" id="IPR023923">
    <property type="entry name" value="AhpD_Avi7169"/>
</dbReference>
<dbReference type="NCBIfam" id="TIGR04030">
    <property type="entry name" value="perox_Avi_7169"/>
    <property type="match status" value="1"/>
</dbReference>
<comment type="caution">
    <text evidence="2">The sequence shown here is derived from an EMBL/GenBank/DDBJ whole genome shotgun (WGS) entry which is preliminary data.</text>
</comment>
<dbReference type="Proteomes" id="UP000591626">
    <property type="component" value="Unassembled WGS sequence"/>
</dbReference>
<dbReference type="EMBL" id="JAAUVV010000003">
    <property type="protein sequence ID" value="NJJ03228.1"/>
    <property type="molecule type" value="Genomic_DNA"/>
</dbReference>
<dbReference type="Pfam" id="PF02627">
    <property type="entry name" value="CMD"/>
    <property type="match status" value="1"/>
</dbReference>
<dbReference type="InterPro" id="IPR003779">
    <property type="entry name" value="CMD-like"/>
</dbReference>
<dbReference type="InterPro" id="IPR010195">
    <property type="entry name" value="Uncharacterised_peroxidase-rel"/>
</dbReference>
<dbReference type="InterPro" id="IPR029032">
    <property type="entry name" value="AhpD-like"/>
</dbReference>
<dbReference type="PANTHER" id="PTHR35446:SF2">
    <property type="entry name" value="CARBOXYMUCONOLACTONE DECARBOXYLASE-LIKE DOMAIN-CONTAINING PROTEIN"/>
    <property type="match status" value="1"/>
</dbReference>
<dbReference type="PANTHER" id="PTHR35446">
    <property type="entry name" value="SI:CH211-175M2.5"/>
    <property type="match status" value="1"/>
</dbReference>
<dbReference type="NCBIfam" id="TIGR04029">
    <property type="entry name" value="CMD_Avi_7170"/>
    <property type="match status" value="1"/>
</dbReference>
<proteinExistence type="predicted"/>
<evidence type="ECO:0000259" key="1">
    <source>
        <dbReference type="Pfam" id="PF02627"/>
    </source>
</evidence>
<reference evidence="2 3" key="1">
    <citation type="submission" date="2020-03" db="EMBL/GenBank/DDBJ databases">
        <title>Draft genome sequences of bacterial isolates from the female urobiome.</title>
        <authorList>
            <person name="Miller-Ensminger T."/>
            <person name="Wolfe A.J."/>
            <person name="Putonti C."/>
        </authorList>
    </citation>
    <scope>NUCLEOTIDE SEQUENCE [LARGE SCALE GENOMIC DNA]</scope>
    <source>
        <strain evidence="2 3">UMB8490</strain>
    </source>
</reference>
<evidence type="ECO:0000313" key="3">
    <source>
        <dbReference type="Proteomes" id="UP000591626"/>
    </source>
</evidence>
<gene>
    <name evidence="2" type="ORF">HC138_02415</name>
</gene>
<dbReference type="GO" id="GO:0051920">
    <property type="term" value="F:peroxiredoxin activity"/>
    <property type="evidence" value="ECO:0007669"/>
    <property type="project" value="InterPro"/>
</dbReference>
<dbReference type="InterPro" id="IPR023982">
    <property type="entry name" value="CHP04029_CMD-like"/>
</dbReference>
<dbReference type="InterPro" id="IPR004675">
    <property type="entry name" value="AhpD_core"/>
</dbReference>
<evidence type="ECO:0000313" key="2">
    <source>
        <dbReference type="EMBL" id="NJJ03228.1"/>
    </source>
</evidence>
<protein>
    <submittedName>
        <fullName evidence="2">Alkylhydroperoxidase domain protein</fullName>
    </submittedName>
</protein>
<name>A0AAP7CC66_9CORY</name>
<dbReference type="Gene3D" id="1.20.1290.10">
    <property type="entry name" value="AhpD-like"/>
    <property type="match status" value="2"/>
</dbReference>
<sequence length="405" mass="43206">MSNDIIDLLAETPADLAELRRRRPEAVENAQRSFAALFEPTNPALIEALPVSTRYAVAAFVAGISGAQRAAEFYADLLVDEDEALVAVVEDAVRAGVSAGPYAGGDFVTFGEGQLAAAFDFAHLLTFHPKDASPAAIGHLQTAGYTEDAIVSLGQLISFVAFQLRVVHGVQVLAGGTAASGGSGAGDAAVERAAGVADPGWELAAATLQPEVVAPEKFVNHSLGWKPWVAPLEESDFTDEQRDALIKPERIGMEYFRLLARDPQALKARTLTDLDIFYNTEGGLGRAERELAATVASRLNGCEYCASVHQARSKEEGGDAEAIDRLLDEGVEADLGSDTWDAIRQAAVALTRTPFAFGAEHVEALREVGLDDLAIIDVINSSAFFNWANRLMLTLGAPDVPKRYR</sequence>
<dbReference type="SUPFAM" id="SSF69118">
    <property type="entry name" value="AhpD-like"/>
    <property type="match status" value="2"/>
</dbReference>
<dbReference type="AlphaFoldDB" id="A0AAP7CC66"/>
<feature type="domain" description="Carboxymuconolactone decarboxylase-like" evidence="1">
    <location>
        <begin position="263"/>
        <end position="346"/>
    </location>
</feature>